<evidence type="ECO:0000313" key="4">
    <source>
        <dbReference type="Proteomes" id="UP000319801"/>
    </source>
</evidence>
<gene>
    <name evidence="3" type="ORF">Baya_9640</name>
</gene>
<evidence type="ECO:0000313" key="3">
    <source>
        <dbReference type="EMBL" id="TSP25415.1"/>
    </source>
</evidence>
<keyword evidence="4" id="KW-1185">Reference proteome</keyword>
<feature type="region of interest" description="Disordered" evidence="1">
    <location>
        <begin position="1"/>
        <end position="51"/>
    </location>
</feature>
<feature type="compositionally biased region" description="Acidic residues" evidence="1">
    <location>
        <begin position="28"/>
        <end position="46"/>
    </location>
</feature>
<dbReference type="EMBL" id="VCAZ01000074">
    <property type="protein sequence ID" value="TSP25415.1"/>
    <property type="molecule type" value="Genomic_DNA"/>
</dbReference>
<reference evidence="3 4" key="1">
    <citation type="journal article" date="2019" name="Genome Biol. Evol.">
        <title>Whole-Genome Sequencing of the Giant Devil Catfish, Bagarius yarrelli.</title>
        <authorList>
            <person name="Jiang W."/>
            <person name="Lv Y."/>
            <person name="Cheng L."/>
            <person name="Yang K."/>
            <person name="Chao B."/>
            <person name="Wang X."/>
            <person name="Li Y."/>
            <person name="Pan X."/>
            <person name="You X."/>
            <person name="Zhang Y."/>
            <person name="Yang J."/>
            <person name="Li J."/>
            <person name="Zhang X."/>
            <person name="Liu S."/>
            <person name="Sun C."/>
            <person name="Yang J."/>
            <person name="Shi Q."/>
        </authorList>
    </citation>
    <scope>NUCLEOTIDE SEQUENCE [LARGE SCALE GENOMIC DNA]</scope>
    <source>
        <strain evidence="3">JWS20170419001</strain>
        <tissue evidence="3">Muscle</tissue>
    </source>
</reference>
<dbReference type="AlphaFoldDB" id="A0A556UXS1"/>
<proteinExistence type="predicted"/>
<keyword evidence="2" id="KW-0472">Membrane</keyword>
<sequence length="180" mass="20114">MVTSLEKRWKARPGGGAERRDPNRLDQQIEDEEGLESGDCDDEDECAGVSGLGPPTRRKRLRIFAAHYTSCRTMLLHTRWFLRLFTGRVSVYKRWIELHSCLNGSGCTVRRCQNDKSGFQARDLADNLAMDDLTFHELLLTPRLSTDTHGGASLPGAADGLHVSALVLFPLVVLLLFGFQ</sequence>
<dbReference type="Proteomes" id="UP000319801">
    <property type="component" value="Unassembled WGS sequence"/>
</dbReference>
<accession>A0A556UXS1</accession>
<protein>
    <submittedName>
        <fullName evidence="3">Uncharacterized protein</fullName>
    </submittedName>
</protein>
<name>A0A556UXS1_BAGYA</name>
<comment type="caution">
    <text evidence="3">The sequence shown here is derived from an EMBL/GenBank/DDBJ whole genome shotgun (WGS) entry which is preliminary data.</text>
</comment>
<feature type="transmembrane region" description="Helical" evidence="2">
    <location>
        <begin position="161"/>
        <end position="179"/>
    </location>
</feature>
<dbReference type="OrthoDB" id="10627011at2759"/>
<evidence type="ECO:0000256" key="1">
    <source>
        <dbReference type="SAM" id="MobiDB-lite"/>
    </source>
</evidence>
<evidence type="ECO:0000256" key="2">
    <source>
        <dbReference type="SAM" id="Phobius"/>
    </source>
</evidence>
<keyword evidence="2" id="KW-0812">Transmembrane</keyword>
<organism evidence="3 4">
    <name type="scientific">Bagarius yarrelli</name>
    <name type="common">Goonch</name>
    <name type="synonym">Bagrus yarrelli</name>
    <dbReference type="NCBI Taxonomy" id="175774"/>
    <lineage>
        <taxon>Eukaryota</taxon>
        <taxon>Metazoa</taxon>
        <taxon>Chordata</taxon>
        <taxon>Craniata</taxon>
        <taxon>Vertebrata</taxon>
        <taxon>Euteleostomi</taxon>
        <taxon>Actinopterygii</taxon>
        <taxon>Neopterygii</taxon>
        <taxon>Teleostei</taxon>
        <taxon>Ostariophysi</taxon>
        <taxon>Siluriformes</taxon>
        <taxon>Sisoridae</taxon>
        <taxon>Sisorinae</taxon>
        <taxon>Bagarius</taxon>
    </lineage>
</organism>
<keyword evidence="2" id="KW-1133">Transmembrane helix</keyword>